<feature type="binding site" evidence="5">
    <location>
        <position position="102"/>
    </location>
    <ligand>
        <name>Mg(2+)</name>
        <dbReference type="ChEBI" id="CHEBI:18420"/>
        <label>1</label>
        <note>catalytic</note>
    </ligand>
</feature>
<dbReference type="Proteomes" id="UP000199110">
    <property type="component" value="Unassembled WGS sequence"/>
</dbReference>
<comment type="cofactor">
    <cofactor evidence="5">
        <name>Mg(2+)</name>
        <dbReference type="ChEBI" id="CHEBI:18420"/>
    </cofactor>
</comment>
<dbReference type="GO" id="GO:0006020">
    <property type="term" value="P:inositol metabolic process"/>
    <property type="evidence" value="ECO:0007669"/>
    <property type="project" value="TreeGrafter"/>
</dbReference>
<dbReference type="STRING" id="390807.SAMN04488095_3496"/>
<dbReference type="PANTHER" id="PTHR20854:SF4">
    <property type="entry name" value="INOSITOL-1-MONOPHOSPHATASE-RELATED"/>
    <property type="match status" value="1"/>
</dbReference>
<organism evidence="6 7">
    <name type="scientific">Jannaschia pohangensis</name>
    <dbReference type="NCBI Taxonomy" id="390807"/>
    <lineage>
        <taxon>Bacteria</taxon>
        <taxon>Pseudomonadati</taxon>
        <taxon>Pseudomonadota</taxon>
        <taxon>Alphaproteobacteria</taxon>
        <taxon>Rhodobacterales</taxon>
        <taxon>Roseobacteraceae</taxon>
        <taxon>Jannaschia</taxon>
    </lineage>
</organism>
<dbReference type="SUPFAM" id="SSF56655">
    <property type="entry name" value="Carbohydrate phosphatase"/>
    <property type="match status" value="1"/>
</dbReference>
<keyword evidence="4 5" id="KW-0460">Magnesium</keyword>
<dbReference type="Pfam" id="PF00459">
    <property type="entry name" value="Inositol_P"/>
    <property type="match status" value="1"/>
</dbReference>
<dbReference type="PANTHER" id="PTHR20854">
    <property type="entry name" value="INOSITOL MONOPHOSPHATASE"/>
    <property type="match status" value="1"/>
</dbReference>
<feature type="binding site" evidence="5">
    <location>
        <position position="103"/>
    </location>
    <ligand>
        <name>Mg(2+)</name>
        <dbReference type="ChEBI" id="CHEBI:18420"/>
        <label>1</label>
        <note>catalytic</note>
    </ligand>
</feature>
<dbReference type="AlphaFoldDB" id="A0A1I3TSK5"/>
<dbReference type="GO" id="GO:0046872">
    <property type="term" value="F:metal ion binding"/>
    <property type="evidence" value="ECO:0007669"/>
    <property type="project" value="UniProtKB-KW"/>
</dbReference>
<gene>
    <name evidence="6" type="ORF">SAMN04488095_3496</name>
</gene>
<evidence type="ECO:0000256" key="4">
    <source>
        <dbReference type="ARBA" id="ARBA00022842"/>
    </source>
</evidence>
<dbReference type="InterPro" id="IPR020583">
    <property type="entry name" value="Inositol_monoP_metal-BS"/>
</dbReference>
<protein>
    <submittedName>
        <fullName evidence="6">Myo-inositol-1(Or 4)-monophosphatase</fullName>
    </submittedName>
</protein>
<reference evidence="6 7" key="1">
    <citation type="submission" date="2016-10" db="EMBL/GenBank/DDBJ databases">
        <authorList>
            <person name="de Groot N.N."/>
        </authorList>
    </citation>
    <scope>NUCLEOTIDE SEQUENCE [LARGE SCALE GENOMIC DNA]</scope>
    <source>
        <strain evidence="6 7">DSM 19073</strain>
    </source>
</reference>
<dbReference type="InterPro" id="IPR020550">
    <property type="entry name" value="Inositol_monophosphatase_CS"/>
</dbReference>
<proteinExistence type="inferred from homology"/>
<dbReference type="PROSITE" id="PS00630">
    <property type="entry name" value="IMP_2"/>
    <property type="match status" value="1"/>
</dbReference>
<evidence type="ECO:0000256" key="3">
    <source>
        <dbReference type="ARBA" id="ARBA00022801"/>
    </source>
</evidence>
<dbReference type="Gene3D" id="3.40.190.80">
    <property type="match status" value="1"/>
</dbReference>
<dbReference type="PRINTS" id="PR00377">
    <property type="entry name" value="IMPHPHTASES"/>
</dbReference>
<name>A0A1I3TSK5_9RHOB</name>
<evidence type="ECO:0000256" key="2">
    <source>
        <dbReference type="ARBA" id="ARBA00022723"/>
    </source>
</evidence>
<evidence type="ECO:0000313" key="7">
    <source>
        <dbReference type="Proteomes" id="UP000199110"/>
    </source>
</evidence>
<dbReference type="CDD" id="cd01638">
    <property type="entry name" value="CysQ"/>
    <property type="match status" value="1"/>
</dbReference>
<dbReference type="OrthoDB" id="9785695at2"/>
<evidence type="ECO:0000256" key="5">
    <source>
        <dbReference type="PIRSR" id="PIRSR600760-2"/>
    </source>
</evidence>
<sequence length="272" mass="29672">MSGDRFRRFWWKGSRLPAADRDLLASAAHAAGEIARRHFGNGPETWDKGDGQGPVTEADLEIDAMLRERLMAARPDYGWLSEETADGPDRLTRKRVFIVDPIDGTRAFLNGELTFSHSLAVVEDGIPIAAAIYLPMKDRLYLAARGQGATRNGDTIRHSGRPELDGATVLGTKANFADANWKGGTPPVTRRFMPSLAYRLALAAEGRFDAMITLRQAWEWDIAAGALMVSEAGGRITDRRGADLRFNGATPMLDGVLAGTPDIADALIRRLV</sequence>
<accession>A0A1I3TSK5</accession>
<evidence type="ECO:0000256" key="1">
    <source>
        <dbReference type="ARBA" id="ARBA00009759"/>
    </source>
</evidence>
<keyword evidence="3" id="KW-0378">Hydrolase</keyword>
<keyword evidence="2 5" id="KW-0479">Metal-binding</keyword>
<keyword evidence="7" id="KW-1185">Reference proteome</keyword>
<dbReference type="InterPro" id="IPR000760">
    <property type="entry name" value="Inositol_monophosphatase-like"/>
</dbReference>
<dbReference type="GO" id="GO:0007165">
    <property type="term" value="P:signal transduction"/>
    <property type="evidence" value="ECO:0007669"/>
    <property type="project" value="TreeGrafter"/>
</dbReference>
<dbReference type="Gene3D" id="3.30.540.10">
    <property type="entry name" value="Fructose-1,6-Bisphosphatase, subunit A, domain 1"/>
    <property type="match status" value="1"/>
</dbReference>
<feature type="binding site" evidence="5">
    <location>
        <position position="82"/>
    </location>
    <ligand>
        <name>Mg(2+)</name>
        <dbReference type="ChEBI" id="CHEBI:18420"/>
        <label>1</label>
        <note>catalytic</note>
    </ligand>
</feature>
<dbReference type="GO" id="GO:0046854">
    <property type="term" value="P:phosphatidylinositol phosphate biosynthetic process"/>
    <property type="evidence" value="ECO:0007669"/>
    <property type="project" value="InterPro"/>
</dbReference>
<dbReference type="EMBL" id="FORA01000006">
    <property type="protein sequence ID" value="SFJ73319.1"/>
    <property type="molecule type" value="Genomic_DNA"/>
</dbReference>
<feature type="binding site" evidence="5">
    <location>
        <position position="100"/>
    </location>
    <ligand>
        <name>Mg(2+)</name>
        <dbReference type="ChEBI" id="CHEBI:18420"/>
        <label>1</label>
        <note>catalytic</note>
    </ligand>
</feature>
<comment type="similarity">
    <text evidence="1">Belongs to the inositol monophosphatase superfamily.</text>
</comment>
<feature type="binding site" evidence="5">
    <location>
        <position position="221"/>
    </location>
    <ligand>
        <name>Mg(2+)</name>
        <dbReference type="ChEBI" id="CHEBI:18420"/>
        <label>1</label>
        <note>catalytic</note>
    </ligand>
</feature>
<dbReference type="PROSITE" id="PS00629">
    <property type="entry name" value="IMP_1"/>
    <property type="match status" value="1"/>
</dbReference>
<dbReference type="GO" id="GO:0008934">
    <property type="term" value="F:inositol monophosphate 1-phosphatase activity"/>
    <property type="evidence" value="ECO:0007669"/>
    <property type="project" value="TreeGrafter"/>
</dbReference>
<evidence type="ECO:0000313" key="6">
    <source>
        <dbReference type="EMBL" id="SFJ73319.1"/>
    </source>
</evidence>